<evidence type="ECO:0000256" key="3">
    <source>
        <dbReference type="ARBA" id="ARBA00022801"/>
    </source>
</evidence>
<dbReference type="SUPFAM" id="SSF158702">
    <property type="entry name" value="Sec63 N-terminal domain-like"/>
    <property type="match status" value="1"/>
</dbReference>
<dbReference type="SMART" id="SM00487">
    <property type="entry name" value="DEXDc"/>
    <property type="match status" value="1"/>
</dbReference>
<dbReference type="EC" id="5.6.2.4" evidence="9"/>
<dbReference type="STRING" id="400727.A0A2T7PH32"/>
<dbReference type="SMART" id="SM00490">
    <property type="entry name" value="HELICc"/>
    <property type="match status" value="1"/>
</dbReference>
<reference evidence="14 15" key="1">
    <citation type="submission" date="2018-04" db="EMBL/GenBank/DDBJ databases">
        <title>The genome of golden apple snail Pomacea canaliculata provides insight into stress tolerance and invasive adaptation.</title>
        <authorList>
            <person name="Liu C."/>
            <person name="Liu B."/>
            <person name="Ren Y."/>
            <person name="Zhang Y."/>
            <person name="Wang H."/>
            <person name="Li S."/>
            <person name="Jiang F."/>
            <person name="Yin L."/>
            <person name="Zhang G."/>
            <person name="Qian W."/>
            <person name="Fan W."/>
        </authorList>
    </citation>
    <scope>NUCLEOTIDE SEQUENCE [LARGE SCALE GENOMIC DNA]</scope>
    <source>
        <strain evidence="14">SZHN2017</strain>
        <tissue evidence="14">Muscle</tissue>
    </source>
</reference>
<evidence type="ECO:0000256" key="5">
    <source>
        <dbReference type="ARBA" id="ARBA00022840"/>
    </source>
</evidence>
<keyword evidence="5" id="KW-0067">ATP-binding</keyword>
<feature type="domain" description="Helicase C-terminal" evidence="13">
    <location>
        <begin position="670"/>
        <end position="832"/>
    </location>
</feature>
<evidence type="ECO:0000313" key="14">
    <source>
        <dbReference type="EMBL" id="PVD32707.1"/>
    </source>
</evidence>
<keyword evidence="6" id="KW-0413">Isomerase</keyword>
<dbReference type="OrthoDB" id="5575at2759"/>
<comment type="catalytic activity">
    <reaction evidence="10">
        <text>ATP + H2O = ADP + phosphate + H(+)</text>
        <dbReference type="Rhea" id="RHEA:13065"/>
        <dbReference type="ChEBI" id="CHEBI:15377"/>
        <dbReference type="ChEBI" id="CHEBI:15378"/>
        <dbReference type="ChEBI" id="CHEBI:30616"/>
        <dbReference type="ChEBI" id="CHEBI:43474"/>
        <dbReference type="ChEBI" id="CHEBI:456216"/>
        <dbReference type="EC" id="5.6.2.4"/>
    </reaction>
</comment>
<evidence type="ECO:0000256" key="10">
    <source>
        <dbReference type="ARBA" id="ARBA00048988"/>
    </source>
</evidence>
<comment type="caution">
    <text evidence="14">The sequence shown here is derived from an EMBL/GenBank/DDBJ whole genome shotgun (WGS) entry which is preliminary data.</text>
</comment>
<evidence type="ECO:0000259" key="12">
    <source>
        <dbReference type="PROSITE" id="PS51192"/>
    </source>
</evidence>
<feature type="region of interest" description="Disordered" evidence="11">
    <location>
        <begin position="1158"/>
        <end position="1179"/>
    </location>
</feature>
<evidence type="ECO:0000256" key="1">
    <source>
        <dbReference type="ARBA" id="ARBA00010140"/>
    </source>
</evidence>
<dbReference type="EMBL" id="PZQS01000004">
    <property type="protein sequence ID" value="PVD32707.1"/>
    <property type="molecule type" value="Genomic_DNA"/>
</dbReference>
<keyword evidence="7" id="KW-0469">Meiosis</keyword>
<accession>A0A2T7PH32</accession>
<dbReference type="InterPro" id="IPR001650">
    <property type="entry name" value="Helicase_C-like"/>
</dbReference>
<dbReference type="InterPro" id="IPR014001">
    <property type="entry name" value="Helicase_ATP-bd"/>
</dbReference>
<dbReference type="GO" id="GO:0003676">
    <property type="term" value="F:nucleic acid binding"/>
    <property type="evidence" value="ECO:0007669"/>
    <property type="project" value="InterPro"/>
</dbReference>
<feature type="region of interest" description="Disordered" evidence="11">
    <location>
        <begin position="235"/>
        <end position="263"/>
    </location>
</feature>
<evidence type="ECO:0000259" key="13">
    <source>
        <dbReference type="PROSITE" id="PS51194"/>
    </source>
</evidence>
<dbReference type="GO" id="GO:0051321">
    <property type="term" value="P:meiotic cell cycle"/>
    <property type="evidence" value="ECO:0007669"/>
    <property type="project" value="UniProtKB-KW"/>
</dbReference>
<dbReference type="InterPro" id="IPR027417">
    <property type="entry name" value="P-loop_NTPase"/>
</dbReference>
<sequence>MDQRPNAEMCQENSAICDSNFKWNIRKNVTDAKDYDRSLNTKPMVRESDIVENASRKRVHEESSINDAIYDSISGMIVYPQRANHNKCESTTKVDHHEPGDYWPKDCARDGIDLFSATQFSQPWPSLTAKGEVSCLKPKNQSTVNKCNLTEGRRRNMKYACNTNMTSLNHPDYKETPSKNYRLNKTIPFKTHSNDSCKINVQAWRDIKNNNLPVVLSHPSESIIQDYEGPRNAFKASSLGSSSSHIKRLSGASDESQQSMNRETHKYPSASFWSFHDDELVFSPSKQSLGGSLALSPSSDFLSSSHHPSSPCLQVHANSSTKRSQNCAVGAISSQYASTGVCSPQMSIKYRNESTPSPQQIVKPPLSKVCLFRNNTVSAFDSAIQCVPKPVEKNMHLSKCGDKLKCSDVQTPHVTPKDTAGADDKMTYIRSHSESGYHPFTPAVLHLPGETGKELLYGDRSVVVSAPTGSGKTVLFDLAIIRLLLCAQGDPSSIKIVYMAPMKALCNERVTDWQKRMSPFGLECLELTGDSDLPDFSQLHYSNIICTTPEKWDSVTRRWKDNHRLFLNISLLCIDEVHVVGDMSRGATVEAVITRMKMAQTSAVENLNHILRFVAVSATLPNVEDIAKWLSFPSHPAAAFKIGEEYRPVKLNRVVLGYPSPNGSSDFQFDLTLSYKLHSIIDSYSNRKPTLLASANSVQTDVSSELLMYGVGIHHAGMGNHDRHMVEELFRSGKLLVLICTSTLSVGVNLPAHLVVIKATHTYVMGVAREYSDLQLLQMIGRAGRPQYDTFATVVIMTKGQFKEKYQMLVNGTQVIESMLHKGLIEHVNAEVVLQTITNKSDAMTWLSNTFLHVRFAKNPQHYGKLGSVFFMSSCLFDCKVSASEVYLSFEHLNKGRLMARYYLMFETMKLLMNIPLSCSIEQMLQVVAAIPEFSDIQLRVSDKKTLNALNKHKTQETIRYPMKGKVKTRQMKINCLIQAGLGCLQVQDFSLSQDMMKIFRVGLRVMKCMMELQWMGSDAVSLIHSIQLCKAFKAHLWPDSKHVARQLEGIGPMLSQTLVNSGLTSFESLKASNPRHLEMVVNRHPPFGNRLHEAAAHLPVYSLAIQQVKVVLKPMGLDVHTVYNPTYMSVYNPVGLKENATRNSAAASESCILGQREESKQAGKARARTTQASKPVGSIQQQLNIMKSKLQSFQSRLQTQNSPEDVYLGATNTSRPGSPCERPKIGNCQMPEPRTSLTDSAETSFLISSSEIKCNHSVQNSGIKASTKDRNWSTGRMTDSTSLCPLKALELCQDNQTPTTDKDQSQVIYNPATSQNHALSCNLSRDRERSEVAASCIQSVPMPKVRAFKFKKLGWNNVFTEIQPGKSPFLPSKTSQNSNEISCTSGPRVFCNSVMDEQASAITLTKPTQGLFASAAMANTLSSFNQTGSECVQNTPTSPGSRATIKDDNSNIQQFIDLEPNDEYDESVDNTTVNNIDLHNIYSKTFAPPRDFIRKETQVDKPEVCTNHQQTDLNKLRSPMLASNKTGTGWDNLFLYHTSRETAATMCNGPASEKSYADNSDVYVSSEASPRQPAKMQSSDYPSTAYHGLFVNETEPEP</sequence>
<gene>
    <name evidence="14" type="ORF">C0Q70_08152</name>
</gene>
<feature type="region of interest" description="Disordered" evidence="11">
    <location>
        <begin position="1551"/>
        <end position="1599"/>
    </location>
</feature>
<dbReference type="Gene3D" id="1.10.3380.10">
    <property type="entry name" value="Sec63 N-terminal domain-like domain"/>
    <property type="match status" value="1"/>
</dbReference>
<keyword evidence="15" id="KW-1185">Reference proteome</keyword>
<evidence type="ECO:0000256" key="4">
    <source>
        <dbReference type="ARBA" id="ARBA00022806"/>
    </source>
</evidence>
<dbReference type="Proteomes" id="UP000245119">
    <property type="component" value="Linkage Group LG4"/>
</dbReference>
<dbReference type="SMART" id="SM00973">
    <property type="entry name" value="Sec63"/>
    <property type="match status" value="1"/>
</dbReference>
<dbReference type="InterPro" id="IPR004179">
    <property type="entry name" value="Sec63-dom"/>
</dbReference>
<keyword evidence="4" id="KW-0347">Helicase</keyword>
<dbReference type="Pfam" id="PF02889">
    <property type="entry name" value="Sec63"/>
    <property type="match status" value="1"/>
</dbReference>
<dbReference type="InterPro" id="IPR011545">
    <property type="entry name" value="DEAD/DEAH_box_helicase_dom"/>
</dbReference>
<dbReference type="PROSITE" id="PS51194">
    <property type="entry name" value="HELICASE_CTER"/>
    <property type="match status" value="1"/>
</dbReference>
<dbReference type="Pfam" id="PF00270">
    <property type="entry name" value="DEAD"/>
    <property type="match status" value="1"/>
</dbReference>
<evidence type="ECO:0000256" key="8">
    <source>
        <dbReference type="ARBA" id="ARBA00034617"/>
    </source>
</evidence>
<comment type="similarity">
    <text evidence="1">Belongs to the helicase family. SKI2 subfamily.</text>
</comment>
<protein>
    <recommendedName>
        <fullName evidence="9">DNA 3'-5' helicase</fullName>
        <ecNumber evidence="9">5.6.2.4</ecNumber>
    </recommendedName>
</protein>
<dbReference type="CDD" id="cd18795">
    <property type="entry name" value="SF2_C_Ski2"/>
    <property type="match status" value="1"/>
</dbReference>
<comment type="catalytic activity">
    <reaction evidence="8">
        <text>Couples ATP hydrolysis with the unwinding of duplex DNA by translocating in the 3'-5' direction.</text>
        <dbReference type="EC" id="5.6.2.4"/>
    </reaction>
</comment>
<feature type="compositionally biased region" description="Polar residues" evidence="11">
    <location>
        <begin position="1195"/>
        <end position="1204"/>
    </location>
</feature>
<feature type="domain" description="Helicase ATP-binding" evidence="12">
    <location>
        <begin position="453"/>
        <end position="638"/>
    </location>
</feature>
<dbReference type="GO" id="GO:0043138">
    <property type="term" value="F:3'-5' DNA helicase activity"/>
    <property type="evidence" value="ECO:0007669"/>
    <property type="project" value="UniProtKB-EC"/>
</dbReference>
<dbReference type="PANTHER" id="PTHR47835:SF3">
    <property type="entry name" value="HELICASE FOR MEIOSIS 1"/>
    <property type="match status" value="1"/>
</dbReference>
<dbReference type="InterPro" id="IPR052247">
    <property type="entry name" value="Meiotic_Crossover_Helicase"/>
</dbReference>
<name>A0A2T7PH32_POMCA</name>
<feature type="compositionally biased region" description="Polar residues" evidence="11">
    <location>
        <begin position="1169"/>
        <end position="1179"/>
    </location>
</feature>
<proteinExistence type="inferred from homology"/>
<dbReference type="GO" id="GO:0005524">
    <property type="term" value="F:ATP binding"/>
    <property type="evidence" value="ECO:0007669"/>
    <property type="project" value="UniProtKB-KW"/>
</dbReference>
<dbReference type="Pfam" id="PF23445">
    <property type="entry name" value="WHD_SNRNP200"/>
    <property type="match status" value="1"/>
</dbReference>
<dbReference type="PROSITE" id="PS51192">
    <property type="entry name" value="HELICASE_ATP_BIND_1"/>
    <property type="match status" value="1"/>
</dbReference>
<feature type="region of interest" description="Disordered" evidence="11">
    <location>
        <begin position="1195"/>
        <end position="1243"/>
    </location>
</feature>
<organism evidence="14 15">
    <name type="scientific">Pomacea canaliculata</name>
    <name type="common">Golden apple snail</name>
    <dbReference type="NCBI Taxonomy" id="400727"/>
    <lineage>
        <taxon>Eukaryota</taxon>
        <taxon>Metazoa</taxon>
        <taxon>Spiralia</taxon>
        <taxon>Lophotrochozoa</taxon>
        <taxon>Mollusca</taxon>
        <taxon>Gastropoda</taxon>
        <taxon>Caenogastropoda</taxon>
        <taxon>Architaenioglossa</taxon>
        <taxon>Ampullarioidea</taxon>
        <taxon>Ampullariidae</taxon>
        <taxon>Pomacea</taxon>
    </lineage>
</organism>
<dbReference type="Pfam" id="PF00271">
    <property type="entry name" value="Helicase_C"/>
    <property type="match status" value="1"/>
</dbReference>
<evidence type="ECO:0000256" key="7">
    <source>
        <dbReference type="ARBA" id="ARBA00023254"/>
    </source>
</evidence>
<dbReference type="PANTHER" id="PTHR47835">
    <property type="entry name" value="HFM1, ATP DEPENDENT DNA HELICASE HOMOLOG"/>
    <property type="match status" value="1"/>
</dbReference>
<evidence type="ECO:0000256" key="11">
    <source>
        <dbReference type="SAM" id="MobiDB-lite"/>
    </source>
</evidence>
<evidence type="ECO:0000256" key="2">
    <source>
        <dbReference type="ARBA" id="ARBA00022741"/>
    </source>
</evidence>
<evidence type="ECO:0000313" key="15">
    <source>
        <dbReference type="Proteomes" id="UP000245119"/>
    </source>
</evidence>
<evidence type="ECO:0000256" key="9">
    <source>
        <dbReference type="ARBA" id="ARBA00034808"/>
    </source>
</evidence>
<dbReference type="SUPFAM" id="SSF52540">
    <property type="entry name" value="P-loop containing nucleoside triphosphate hydrolases"/>
    <property type="match status" value="1"/>
</dbReference>
<keyword evidence="2" id="KW-0547">Nucleotide-binding</keyword>
<evidence type="ECO:0000256" key="6">
    <source>
        <dbReference type="ARBA" id="ARBA00023235"/>
    </source>
</evidence>
<dbReference type="InterPro" id="IPR057842">
    <property type="entry name" value="WH_MER3"/>
</dbReference>
<keyword evidence="3" id="KW-0378">Hydrolase</keyword>
<feature type="compositionally biased region" description="Polar residues" evidence="11">
    <location>
        <begin position="1563"/>
        <end position="1583"/>
    </location>
</feature>
<dbReference type="GO" id="GO:0016787">
    <property type="term" value="F:hydrolase activity"/>
    <property type="evidence" value="ECO:0007669"/>
    <property type="project" value="UniProtKB-KW"/>
</dbReference>
<dbReference type="InterPro" id="IPR036388">
    <property type="entry name" value="WH-like_DNA-bd_sf"/>
</dbReference>
<dbReference type="Gene3D" id="1.10.10.10">
    <property type="entry name" value="Winged helix-like DNA-binding domain superfamily/Winged helix DNA-binding domain"/>
    <property type="match status" value="1"/>
</dbReference>
<dbReference type="Gene3D" id="3.40.50.300">
    <property type="entry name" value="P-loop containing nucleotide triphosphate hydrolases"/>
    <property type="match status" value="2"/>
</dbReference>